<dbReference type="InterPro" id="IPR016185">
    <property type="entry name" value="PreATP-grasp_dom_sf"/>
</dbReference>
<feature type="binding site" evidence="14">
    <location>
        <position position="315"/>
    </location>
    <ligand>
        <name>Mg(2+)</name>
        <dbReference type="ChEBI" id="CHEBI:18420"/>
        <label>1</label>
    </ligand>
</feature>
<evidence type="ECO:0000256" key="6">
    <source>
        <dbReference type="ARBA" id="ARBA00022840"/>
    </source>
</evidence>
<comment type="subcellular location">
    <subcellularLocation>
        <location evidence="12">Cytoplasm</location>
    </subcellularLocation>
</comment>
<feature type="binding site" evidence="14">
    <location>
        <position position="302"/>
    </location>
    <ligand>
        <name>Mg(2+)</name>
        <dbReference type="ChEBI" id="CHEBI:18420"/>
        <label>1</label>
    </ligand>
</feature>
<dbReference type="InterPro" id="IPR011761">
    <property type="entry name" value="ATP-grasp"/>
</dbReference>
<dbReference type="InterPro" id="IPR011127">
    <property type="entry name" value="Dala_Dala_lig_N"/>
</dbReference>
<dbReference type="GO" id="GO:0071555">
    <property type="term" value="P:cell wall organization"/>
    <property type="evidence" value="ECO:0007669"/>
    <property type="project" value="UniProtKB-KW"/>
</dbReference>
<dbReference type="Proteomes" id="UP000564033">
    <property type="component" value="Unassembled WGS sequence"/>
</dbReference>
<evidence type="ECO:0000256" key="7">
    <source>
        <dbReference type="ARBA" id="ARBA00022842"/>
    </source>
</evidence>
<dbReference type="Gene3D" id="3.30.1490.20">
    <property type="entry name" value="ATP-grasp fold, A domain"/>
    <property type="match status" value="1"/>
</dbReference>
<keyword evidence="12" id="KW-0963">Cytoplasm</keyword>
<dbReference type="SMART" id="SM01209">
    <property type="entry name" value="GARS_A"/>
    <property type="match status" value="1"/>
</dbReference>
<dbReference type="EC" id="6.3.2.4" evidence="12"/>
<dbReference type="NCBIfam" id="TIGR01205">
    <property type="entry name" value="D_ala_D_alaTIGR"/>
    <property type="match status" value="1"/>
</dbReference>
<keyword evidence="3 12" id="KW-0436">Ligase</keyword>
<sequence>MLFPWDHKKKKDLCILFGGVSTEHKVSIDSAKNIFKSINKEKYNITLVGITKKGRWYLQSPKIFTQKEIDEVEESDEEVFLLPSLEGRLVYVSNLSKRIDIDVIFPVLHGNMGEDGSLQGLFKLVDIPYVGSSILGSCLGLDKDLSKRLFRENNIPTPNFMVFRDHEKIDTNSIVYKLGLPVVVKPSSMGSSIGVSIARKQAEILTSFKNAFKYDRKVIVEEYIEGRELECSVLGNERSRVSPVGEVIPNNEFYSYSAKYSSDSKTEIIIPAKLESKKEKEIRMLAKKAFNTLCCEGMARVDFFLKSDDTVLVNEVNTTPGFTDISMYPKLWEEGGIKYSDLIDRLIELAIERYEREYILKRTI</sequence>
<evidence type="ECO:0000256" key="10">
    <source>
        <dbReference type="ARBA" id="ARBA00023211"/>
    </source>
</evidence>
<dbReference type="InterPro" id="IPR011095">
    <property type="entry name" value="Dala_Dala_lig_C"/>
</dbReference>
<dbReference type="PANTHER" id="PTHR23132:SF25">
    <property type="entry name" value="D-ALANINE--D-ALANINE LIGASE A"/>
    <property type="match status" value="1"/>
</dbReference>
<dbReference type="EMBL" id="JAAZIL010000016">
    <property type="protein sequence ID" value="NLZ24254.1"/>
    <property type="molecule type" value="Genomic_DNA"/>
</dbReference>
<dbReference type="PROSITE" id="PS50975">
    <property type="entry name" value="ATP_GRASP"/>
    <property type="match status" value="1"/>
</dbReference>
<evidence type="ECO:0000256" key="13">
    <source>
        <dbReference type="PIRSR" id="PIRSR039102-1"/>
    </source>
</evidence>
<dbReference type="Gene3D" id="3.40.50.20">
    <property type="match status" value="1"/>
</dbReference>
<gene>
    <name evidence="12" type="primary">ddl</name>
    <name evidence="17" type="ORF">GX888_00695</name>
</gene>
<keyword evidence="7 14" id="KW-0460">Magnesium</keyword>
<feature type="domain" description="ATP-grasp" evidence="16">
    <location>
        <begin position="147"/>
        <end position="348"/>
    </location>
</feature>
<dbReference type="NCBIfam" id="NF002528">
    <property type="entry name" value="PRK01966.1-4"/>
    <property type="match status" value="1"/>
</dbReference>
<reference evidence="17 18" key="1">
    <citation type="journal article" date="2020" name="Biotechnol. Biofuels">
        <title>New insights from the biogas microbiome by comprehensive genome-resolved metagenomics of nearly 1600 species originating from multiple anaerobic digesters.</title>
        <authorList>
            <person name="Campanaro S."/>
            <person name="Treu L."/>
            <person name="Rodriguez-R L.M."/>
            <person name="Kovalovszki A."/>
            <person name="Ziels R.M."/>
            <person name="Maus I."/>
            <person name="Zhu X."/>
            <person name="Kougias P.G."/>
            <person name="Basile A."/>
            <person name="Luo G."/>
            <person name="Schluter A."/>
            <person name="Konstantinidis K.T."/>
            <person name="Angelidaki I."/>
        </authorList>
    </citation>
    <scope>NUCLEOTIDE SEQUENCE [LARGE SCALE GENOMIC DNA]</scope>
    <source>
        <strain evidence="17">AS19jrsBPTG_9</strain>
    </source>
</reference>
<comment type="function">
    <text evidence="12">Cell wall formation.</text>
</comment>
<evidence type="ECO:0000256" key="9">
    <source>
        <dbReference type="ARBA" id="ARBA00022984"/>
    </source>
</evidence>
<evidence type="ECO:0000256" key="2">
    <source>
        <dbReference type="ARBA" id="ARBA00010871"/>
    </source>
</evidence>
<dbReference type="HAMAP" id="MF_00047">
    <property type="entry name" value="Dala_Dala_lig"/>
    <property type="match status" value="1"/>
</dbReference>
<comment type="cofactor">
    <cofactor evidence="14">
        <name>Mg(2+)</name>
        <dbReference type="ChEBI" id="CHEBI:18420"/>
    </cofactor>
    <cofactor evidence="14">
        <name>Mn(2+)</name>
        <dbReference type="ChEBI" id="CHEBI:29035"/>
    </cofactor>
    <text evidence="14">Binds 2 magnesium or manganese ions per subunit.</text>
</comment>
<dbReference type="UniPathway" id="UPA00219"/>
<evidence type="ECO:0000256" key="15">
    <source>
        <dbReference type="PROSITE-ProRule" id="PRU00409"/>
    </source>
</evidence>
<dbReference type="Gene3D" id="3.30.470.20">
    <property type="entry name" value="ATP-grasp fold, B domain"/>
    <property type="match status" value="1"/>
</dbReference>
<protein>
    <recommendedName>
        <fullName evidence="12">D-alanine--D-alanine ligase</fullName>
        <ecNumber evidence="12">6.3.2.4</ecNumber>
    </recommendedName>
    <alternativeName>
        <fullName evidence="12">D-Ala-D-Ala ligase</fullName>
    </alternativeName>
    <alternativeName>
        <fullName evidence="12">D-alanylalanine synthetase</fullName>
    </alternativeName>
</protein>
<dbReference type="SUPFAM" id="SSF52440">
    <property type="entry name" value="PreATP-grasp domain"/>
    <property type="match status" value="1"/>
</dbReference>
<evidence type="ECO:0000313" key="17">
    <source>
        <dbReference type="EMBL" id="NLZ24254.1"/>
    </source>
</evidence>
<evidence type="ECO:0000313" key="18">
    <source>
        <dbReference type="Proteomes" id="UP000564033"/>
    </source>
</evidence>
<dbReference type="GO" id="GO:0005829">
    <property type="term" value="C:cytosol"/>
    <property type="evidence" value="ECO:0007669"/>
    <property type="project" value="TreeGrafter"/>
</dbReference>
<dbReference type="NCBIfam" id="NF002378">
    <property type="entry name" value="PRK01372.1"/>
    <property type="match status" value="1"/>
</dbReference>
<dbReference type="GO" id="GO:0005524">
    <property type="term" value="F:ATP binding"/>
    <property type="evidence" value="ECO:0007669"/>
    <property type="project" value="UniProtKB-UniRule"/>
</dbReference>
<dbReference type="PROSITE" id="PS00843">
    <property type="entry name" value="DALA_DALA_LIGASE_1"/>
    <property type="match status" value="1"/>
</dbReference>
<feature type="active site" evidence="13">
    <location>
        <position position="191"/>
    </location>
</feature>
<evidence type="ECO:0000256" key="12">
    <source>
        <dbReference type="HAMAP-Rule" id="MF_00047"/>
    </source>
</evidence>
<dbReference type="InterPro" id="IPR000291">
    <property type="entry name" value="D-Ala_lig_Van_CS"/>
</dbReference>
<evidence type="ECO:0000259" key="16">
    <source>
        <dbReference type="PROSITE" id="PS50975"/>
    </source>
</evidence>
<keyword evidence="8 12" id="KW-0133">Cell shape</keyword>
<name>A0A847VCJ9_9BACT</name>
<evidence type="ECO:0000256" key="1">
    <source>
        <dbReference type="ARBA" id="ARBA00001936"/>
    </source>
</evidence>
<comment type="caution">
    <text evidence="17">The sequence shown here is derived from an EMBL/GenBank/DDBJ whole genome shotgun (WGS) entry which is preliminary data.</text>
</comment>
<evidence type="ECO:0000256" key="4">
    <source>
        <dbReference type="ARBA" id="ARBA00022723"/>
    </source>
</evidence>
<dbReference type="Pfam" id="PF01820">
    <property type="entry name" value="Dala_Dala_lig_N"/>
    <property type="match status" value="1"/>
</dbReference>
<dbReference type="PIRSF" id="PIRSF039102">
    <property type="entry name" value="Ddl/VanB"/>
    <property type="match status" value="1"/>
</dbReference>
<keyword evidence="11 12" id="KW-0961">Cell wall biogenesis/degradation</keyword>
<evidence type="ECO:0000256" key="11">
    <source>
        <dbReference type="ARBA" id="ARBA00023316"/>
    </source>
</evidence>
<keyword evidence="6 15" id="KW-0067">ATP-binding</keyword>
<keyword evidence="9 12" id="KW-0573">Peptidoglycan synthesis</keyword>
<accession>A0A847VCJ9</accession>
<feature type="active site" evidence="13">
    <location>
        <position position="23"/>
    </location>
</feature>
<dbReference type="PROSITE" id="PS00844">
    <property type="entry name" value="DALA_DALA_LIGASE_2"/>
    <property type="match status" value="1"/>
</dbReference>
<keyword evidence="4 14" id="KW-0479">Metal-binding</keyword>
<dbReference type="GO" id="GO:0009252">
    <property type="term" value="P:peptidoglycan biosynthetic process"/>
    <property type="evidence" value="ECO:0007669"/>
    <property type="project" value="UniProtKB-UniRule"/>
</dbReference>
<organism evidence="17 18">
    <name type="scientific">Candidatus Dojkabacteria bacterium</name>
    <dbReference type="NCBI Taxonomy" id="2099670"/>
    <lineage>
        <taxon>Bacteria</taxon>
        <taxon>Candidatus Dojkabacteria</taxon>
    </lineage>
</organism>
<dbReference type="Pfam" id="PF07478">
    <property type="entry name" value="Dala_Dala_lig_C"/>
    <property type="match status" value="1"/>
</dbReference>
<evidence type="ECO:0000256" key="8">
    <source>
        <dbReference type="ARBA" id="ARBA00022960"/>
    </source>
</evidence>
<dbReference type="GO" id="GO:0008716">
    <property type="term" value="F:D-alanine-D-alanine ligase activity"/>
    <property type="evidence" value="ECO:0007669"/>
    <property type="project" value="UniProtKB-UniRule"/>
</dbReference>
<proteinExistence type="inferred from homology"/>
<dbReference type="InterPro" id="IPR005905">
    <property type="entry name" value="D_ala_D_ala"/>
</dbReference>
<dbReference type="SUPFAM" id="SSF56059">
    <property type="entry name" value="Glutathione synthetase ATP-binding domain-like"/>
    <property type="match status" value="1"/>
</dbReference>
<dbReference type="InterPro" id="IPR013815">
    <property type="entry name" value="ATP_grasp_subdomain_1"/>
</dbReference>
<evidence type="ECO:0000256" key="14">
    <source>
        <dbReference type="PIRSR" id="PIRSR039102-3"/>
    </source>
</evidence>
<feature type="binding site" evidence="14">
    <location>
        <position position="315"/>
    </location>
    <ligand>
        <name>Mg(2+)</name>
        <dbReference type="ChEBI" id="CHEBI:18420"/>
        <label>2</label>
    </ligand>
</feature>
<dbReference type="AlphaFoldDB" id="A0A847VCJ9"/>
<dbReference type="GO" id="GO:0046872">
    <property type="term" value="F:metal ion binding"/>
    <property type="evidence" value="ECO:0007669"/>
    <property type="project" value="UniProtKB-KW"/>
</dbReference>
<comment type="cofactor">
    <cofactor evidence="1">
        <name>Mn(2+)</name>
        <dbReference type="ChEBI" id="CHEBI:29035"/>
    </cofactor>
</comment>
<comment type="catalytic activity">
    <reaction evidence="12">
        <text>2 D-alanine + ATP = D-alanyl-D-alanine + ADP + phosphate + H(+)</text>
        <dbReference type="Rhea" id="RHEA:11224"/>
        <dbReference type="ChEBI" id="CHEBI:15378"/>
        <dbReference type="ChEBI" id="CHEBI:30616"/>
        <dbReference type="ChEBI" id="CHEBI:43474"/>
        <dbReference type="ChEBI" id="CHEBI:57416"/>
        <dbReference type="ChEBI" id="CHEBI:57822"/>
        <dbReference type="ChEBI" id="CHEBI:456216"/>
        <dbReference type="EC" id="6.3.2.4"/>
    </reaction>
</comment>
<evidence type="ECO:0000256" key="3">
    <source>
        <dbReference type="ARBA" id="ARBA00022598"/>
    </source>
</evidence>
<comment type="similarity">
    <text evidence="2 12">Belongs to the D-alanine--D-alanine ligase family.</text>
</comment>
<feature type="active site" evidence="13">
    <location>
        <position position="326"/>
    </location>
</feature>
<dbReference type="GO" id="GO:0008360">
    <property type="term" value="P:regulation of cell shape"/>
    <property type="evidence" value="ECO:0007669"/>
    <property type="project" value="UniProtKB-KW"/>
</dbReference>
<comment type="pathway">
    <text evidence="12">Cell wall biogenesis; peptidoglycan biosynthesis.</text>
</comment>
<feature type="binding site" evidence="14">
    <location>
        <position position="317"/>
    </location>
    <ligand>
        <name>Mg(2+)</name>
        <dbReference type="ChEBI" id="CHEBI:18420"/>
        <label>2</label>
    </ligand>
</feature>
<keyword evidence="5 15" id="KW-0547">Nucleotide-binding</keyword>
<dbReference type="PANTHER" id="PTHR23132">
    <property type="entry name" value="D-ALANINE--D-ALANINE LIGASE"/>
    <property type="match status" value="1"/>
</dbReference>
<evidence type="ECO:0000256" key="5">
    <source>
        <dbReference type="ARBA" id="ARBA00022741"/>
    </source>
</evidence>
<keyword evidence="10 14" id="KW-0464">Manganese</keyword>